<organism evidence="1 2">
    <name type="scientific">Pelagicoccus mobilis</name>
    <dbReference type="NCBI Taxonomy" id="415221"/>
    <lineage>
        <taxon>Bacteria</taxon>
        <taxon>Pseudomonadati</taxon>
        <taxon>Verrucomicrobiota</taxon>
        <taxon>Opitutia</taxon>
        <taxon>Puniceicoccales</taxon>
        <taxon>Pelagicoccaceae</taxon>
        <taxon>Pelagicoccus</taxon>
    </lineage>
</organism>
<dbReference type="EMBL" id="JAENIL010000128">
    <property type="protein sequence ID" value="MBK1880721.1"/>
    <property type="molecule type" value="Genomic_DNA"/>
</dbReference>
<dbReference type="AlphaFoldDB" id="A0A934S1N1"/>
<evidence type="ECO:0000313" key="1">
    <source>
        <dbReference type="EMBL" id="MBK1880721.1"/>
    </source>
</evidence>
<keyword evidence="2" id="KW-1185">Reference proteome</keyword>
<dbReference type="Proteomes" id="UP000617628">
    <property type="component" value="Unassembled WGS sequence"/>
</dbReference>
<protein>
    <submittedName>
        <fullName evidence="1">Uncharacterized protein</fullName>
    </submittedName>
</protein>
<name>A0A934S1N1_9BACT</name>
<reference evidence="1" key="1">
    <citation type="submission" date="2021-01" db="EMBL/GenBank/DDBJ databases">
        <title>Modified the classification status of verrucomicrobia.</title>
        <authorList>
            <person name="Feng X."/>
        </authorList>
    </citation>
    <scope>NUCLEOTIDE SEQUENCE</scope>
    <source>
        <strain evidence="1">KCTC 13126</strain>
    </source>
</reference>
<comment type="caution">
    <text evidence="1">The sequence shown here is derived from an EMBL/GenBank/DDBJ whole genome shotgun (WGS) entry which is preliminary data.</text>
</comment>
<sequence>MKFEASHFNPASRWNPESVALLEKLDTRLQKILEFEIEEGNRVFEVSGGWPESDSVFVKTSRPFRNGYEEKGIEFRKVNDPHYWKEEYTSKKPTHILACPF</sequence>
<accession>A0A934S1N1</accession>
<proteinExistence type="predicted"/>
<gene>
    <name evidence="1" type="ORF">JIN87_27815</name>
</gene>
<evidence type="ECO:0000313" key="2">
    <source>
        <dbReference type="Proteomes" id="UP000617628"/>
    </source>
</evidence>